<evidence type="ECO:0000256" key="1">
    <source>
        <dbReference type="ARBA" id="ARBA00022617"/>
    </source>
</evidence>
<accession>A0A2K0T915</accession>
<feature type="transmembrane region" description="Helical" evidence="5">
    <location>
        <begin position="400"/>
        <end position="418"/>
    </location>
</feature>
<dbReference type="GO" id="GO:0046872">
    <property type="term" value="F:metal ion binding"/>
    <property type="evidence" value="ECO:0007669"/>
    <property type="project" value="UniProtKB-KW"/>
</dbReference>
<name>A0A2K0T915_9HYPO</name>
<dbReference type="GO" id="GO:0004392">
    <property type="term" value="F:heme oxygenase (decyclizing) activity"/>
    <property type="evidence" value="ECO:0007669"/>
    <property type="project" value="InterPro"/>
</dbReference>
<evidence type="ECO:0000313" key="6">
    <source>
        <dbReference type="EMBL" id="PNP42018.1"/>
    </source>
</evidence>
<dbReference type="PANTHER" id="PTHR10720:SF0">
    <property type="entry name" value="HEME OXYGENASE"/>
    <property type="match status" value="1"/>
</dbReference>
<dbReference type="Gene3D" id="1.20.910.10">
    <property type="entry name" value="Heme oxygenase-like"/>
    <property type="match status" value="1"/>
</dbReference>
<evidence type="ECO:0000313" key="7">
    <source>
        <dbReference type="Proteomes" id="UP000236546"/>
    </source>
</evidence>
<organism evidence="6 7">
    <name type="scientific">Trichoderma gamsii</name>
    <dbReference type="NCBI Taxonomy" id="398673"/>
    <lineage>
        <taxon>Eukaryota</taxon>
        <taxon>Fungi</taxon>
        <taxon>Dikarya</taxon>
        <taxon>Ascomycota</taxon>
        <taxon>Pezizomycotina</taxon>
        <taxon>Sordariomycetes</taxon>
        <taxon>Hypocreomycetidae</taxon>
        <taxon>Hypocreales</taxon>
        <taxon>Hypocreaceae</taxon>
        <taxon>Trichoderma</taxon>
    </lineage>
</organism>
<proteinExistence type="predicted"/>
<dbReference type="SUPFAM" id="SSF48613">
    <property type="entry name" value="Heme oxygenase-like"/>
    <property type="match status" value="1"/>
</dbReference>
<gene>
    <name evidence="6" type="ORF">TGAMA5MH_06197</name>
</gene>
<dbReference type="GO" id="GO:0006788">
    <property type="term" value="P:heme oxidation"/>
    <property type="evidence" value="ECO:0007669"/>
    <property type="project" value="InterPro"/>
</dbReference>
<keyword evidence="5" id="KW-0812">Transmembrane</keyword>
<evidence type="ECO:0008006" key="8">
    <source>
        <dbReference type="Google" id="ProtNLM"/>
    </source>
</evidence>
<dbReference type="CDD" id="cd19165">
    <property type="entry name" value="HemeO"/>
    <property type="match status" value="1"/>
</dbReference>
<evidence type="ECO:0000256" key="3">
    <source>
        <dbReference type="ARBA" id="ARBA00023004"/>
    </source>
</evidence>
<dbReference type="PANTHER" id="PTHR10720">
    <property type="entry name" value="HEME OXYGENASE"/>
    <property type="match status" value="1"/>
</dbReference>
<dbReference type="AlphaFoldDB" id="A0A2K0T915"/>
<keyword evidence="1" id="KW-0349">Heme</keyword>
<dbReference type="Pfam" id="PF01126">
    <property type="entry name" value="Heme_oxygenase"/>
    <property type="match status" value="1"/>
</dbReference>
<keyword evidence="5" id="KW-0472">Membrane</keyword>
<feature type="region of interest" description="Disordered" evidence="4">
    <location>
        <begin position="1"/>
        <end position="20"/>
    </location>
</feature>
<keyword evidence="3" id="KW-0408">Iron</keyword>
<dbReference type="EMBL" id="MTYH01000052">
    <property type="protein sequence ID" value="PNP42018.1"/>
    <property type="molecule type" value="Genomic_DNA"/>
</dbReference>
<reference evidence="6 7" key="1">
    <citation type="submission" date="2017-02" db="EMBL/GenBank/DDBJ databases">
        <title>Genomes of Trichoderma spp. with biocontrol activity.</title>
        <authorList>
            <person name="Gardiner D."/>
            <person name="Kazan K."/>
            <person name="Vos C."/>
            <person name="Harvey P."/>
        </authorList>
    </citation>
    <scope>NUCLEOTIDE SEQUENCE [LARGE SCALE GENOMIC DNA]</scope>
    <source>
        <strain evidence="6 7">A5MH</strain>
    </source>
</reference>
<dbReference type="InterPro" id="IPR016084">
    <property type="entry name" value="Haem_Oase-like_multi-hlx"/>
</dbReference>
<dbReference type="Proteomes" id="UP000236546">
    <property type="component" value="Unassembled WGS sequence"/>
</dbReference>
<dbReference type="InterPro" id="IPR002051">
    <property type="entry name" value="Haem_Oase"/>
</dbReference>
<comment type="caution">
    <text evidence="6">The sequence shown here is derived from an EMBL/GenBank/DDBJ whole genome shotgun (WGS) entry which is preliminary data.</text>
</comment>
<sequence length="426" mass="47316">MASPITMDYPDNGSSQTSKSLAGDMVSATRPMHTKINKLITSRLPLAVPPKAPDSGPYACGLLHILPIYMTFERLWLDILDTPPGDAPGQISERMHTILKEIHLPQLFRSDRLRTDIKSMTGWTDNILDLQINGIKGTGELSVFISHIIQVVRAKPHVLIAYSYNLFMALFAGGRFIRATLEKAGEEFWQTVPEHIKPTMQPCEPDSVISSSLEQIEEINHSKNIMPLRFWSFDSENDGEDLKQEYKTKLLQWESELTAEEREDILQESVYILENIGLLVGQLDAVCSEVQDDEKPVVQMPMRPSLAGLLGGTQFGARLRDSLLIARERGIGNPFRSKSLDAVENEKGDTATSTETACSGVPKSMRFAKSLPIPPRKHRAAKDGLDLHTKSQRRDASGTMIGPALVGVFGLFFLYVIYSRVGGVIV</sequence>
<evidence type="ECO:0000256" key="4">
    <source>
        <dbReference type="SAM" id="MobiDB-lite"/>
    </source>
</evidence>
<evidence type="ECO:0000256" key="2">
    <source>
        <dbReference type="ARBA" id="ARBA00022723"/>
    </source>
</evidence>
<evidence type="ECO:0000256" key="5">
    <source>
        <dbReference type="SAM" id="Phobius"/>
    </source>
</evidence>
<keyword evidence="5" id="KW-1133">Transmembrane helix</keyword>
<dbReference type="OrthoDB" id="652091at2759"/>
<protein>
    <recommendedName>
        <fullName evidence="8">Heme oxygenase</fullName>
    </recommendedName>
</protein>
<dbReference type="InterPro" id="IPR016053">
    <property type="entry name" value="Haem_Oase-like"/>
</dbReference>
<keyword evidence="2" id="KW-0479">Metal-binding</keyword>